<keyword evidence="1" id="KW-0802">TPR repeat</keyword>
<dbReference type="Pfam" id="PF13371">
    <property type="entry name" value="TPR_9"/>
    <property type="match status" value="1"/>
</dbReference>
<dbReference type="EMBL" id="VOAH01000018">
    <property type="protein sequence ID" value="TVP39226.1"/>
    <property type="molecule type" value="Genomic_DNA"/>
</dbReference>
<name>A0A557SRJ5_9ARCH</name>
<dbReference type="InterPro" id="IPR032698">
    <property type="entry name" value="SirB1_N"/>
</dbReference>
<feature type="repeat" description="TPR" evidence="1">
    <location>
        <begin position="240"/>
        <end position="273"/>
    </location>
</feature>
<gene>
    <name evidence="3" type="ORF">NARC_180037</name>
</gene>
<dbReference type="Proteomes" id="UP000315289">
    <property type="component" value="Unassembled WGS sequence"/>
</dbReference>
<dbReference type="PANTHER" id="PTHR31350">
    <property type="entry name" value="SI:DKEY-261L7.2"/>
    <property type="match status" value="1"/>
</dbReference>
<sequence length="292" mass="34362">MGFEDKIEKDYLKDWKETVIEKVHENDNIVKIAEHVIHIARIIDYPNLKISEYMSIMNEMGKELNSQIKNTKSMRPTHIIEKLNEFFFDDKKFQPNISDYYNPVNNYLNIVLEKRTGIPITLSLIYIHLASYIDFKLHPVNFPSHFLVKYILDEDTDESIVIDPFNNGRIMDDYILQDLLNKAYPRSTISLSNDLMKKTDSSQILIRVLNNLKNGYMEVDDLNKIMKINEMILSLDSSSSEALRDKGIILYRNKEYEQALEILYKYIDLNPEANDIDRILELVKQIRNTLTK</sequence>
<dbReference type="PROSITE" id="PS50005">
    <property type="entry name" value="TPR"/>
    <property type="match status" value="1"/>
</dbReference>
<dbReference type="Pfam" id="PF13369">
    <property type="entry name" value="Transglut_core2"/>
    <property type="match status" value="1"/>
</dbReference>
<evidence type="ECO:0000259" key="2">
    <source>
        <dbReference type="Pfam" id="PF13369"/>
    </source>
</evidence>
<dbReference type="RefSeq" id="WP_144734297.1">
    <property type="nucleotide sequence ID" value="NZ_ML675592.1"/>
</dbReference>
<dbReference type="SUPFAM" id="SSF48452">
    <property type="entry name" value="TPR-like"/>
    <property type="match status" value="1"/>
</dbReference>
<dbReference type="OrthoDB" id="8627at2157"/>
<dbReference type="Gene3D" id="1.25.40.10">
    <property type="entry name" value="Tetratricopeptide repeat domain"/>
    <property type="match status" value="1"/>
</dbReference>
<comment type="caution">
    <text evidence="3">The sequence shown here is derived from an EMBL/GenBank/DDBJ whole genome shotgun (WGS) entry which is preliminary data.</text>
</comment>
<dbReference type="InterPro" id="IPR019734">
    <property type="entry name" value="TPR_rpt"/>
</dbReference>
<evidence type="ECO:0000313" key="3">
    <source>
        <dbReference type="EMBL" id="TVP39226.1"/>
    </source>
</evidence>
<dbReference type="AlphaFoldDB" id="A0A557SRJ5"/>
<evidence type="ECO:0000256" key="1">
    <source>
        <dbReference type="PROSITE-ProRule" id="PRU00339"/>
    </source>
</evidence>
<proteinExistence type="predicted"/>
<reference evidence="3 4" key="1">
    <citation type="journal article" date="2019" name="Front. Microbiol.">
        <title>Ammonia Oxidation by the Arctic Terrestrial Thaumarchaeote Candidatus Nitrosocosmicus arcticus Is Stimulated by Increasing Temperatures.</title>
        <authorList>
            <person name="Alves R.J.E."/>
            <person name="Kerou M."/>
            <person name="Zappe A."/>
            <person name="Bittner R."/>
            <person name="Abby S.S."/>
            <person name="Schmidt H.A."/>
            <person name="Pfeifer K."/>
            <person name="Schleper C."/>
        </authorList>
    </citation>
    <scope>NUCLEOTIDE SEQUENCE [LARGE SCALE GENOMIC DNA]</scope>
    <source>
        <strain evidence="3 4">Kfb</strain>
    </source>
</reference>
<accession>A0A557SRJ5</accession>
<feature type="domain" description="Protein SirB1 N-terminal" evidence="2">
    <location>
        <begin position="57"/>
        <end position="210"/>
    </location>
</feature>
<organism evidence="3 4">
    <name type="scientific">Candidatus Nitrosocosmicus arcticus</name>
    <dbReference type="NCBI Taxonomy" id="2035267"/>
    <lineage>
        <taxon>Archaea</taxon>
        <taxon>Nitrososphaerota</taxon>
        <taxon>Nitrososphaeria</taxon>
        <taxon>Nitrososphaerales</taxon>
        <taxon>Nitrososphaeraceae</taxon>
        <taxon>Candidatus Nitrosocosmicus</taxon>
    </lineage>
</organism>
<protein>
    <recommendedName>
        <fullName evidence="2">Protein SirB1 N-terminal domain-containing protein</fullName>
    </recommendedName>
</protein>
<evidence type="ECO:0000313" key="4">
    <source>
        <dbReference type="Proteomes" id="UP000315289"/>
    </source>
</evidence>
<dbReference type="PANTHER" id="PTHR31350:SF21">
    <property type="entry name" value="F-BOX ONLY PROTEIN 21"/>
    <property type="match status" value="1"/>
</dbReference>
<keyword evidence="4" id="KW-1185">Reference proteome</keyword>
<dbReference type="InterPro" id="IPR011990">
    <property type="entry name" value="TPR-like_helical_dom_sf"/>
</dbReference>